<gene>
    <name evidence="1" type="ORF">F4820DRAFT_427540</name>
</gene>
<organism evidence="1 2">
    <name type="scientific">Hypoxylon rubiginosum</name>
    <dbReference type="NCBI Taxonomy" id="110542"/>
    <lineage>
        <taxon>Eukaryota</taxon>
        <taxon>Fungi</taxon>
        <taxon>Dikarya</taxon>
        <taxon>Ascomycota</taxon>
        <taxon>Pezizomycotina</taxon>
        <taxon>Sordariomycetes</taxon>
        <taxon>Xylariomycetidae</taxon>
        <taxon>Xylariales</taxon>
        <taxon>Hypoxylaceae</taxon>
        <taxon>Hypoxylon</taxon>
    </lineage>
</organism>
<sequence>MSKGDGPPKLRCDCAAVFDNAPSLAQHIRQTGHMKTKWCATCHRLFPKPDSLEQHKKTAAKHKNGQNVSKMPNTSPSKSQTSKSPASTSKPAAAIKTPSVASSKPVAAAKTPKTPKVSEDVKGTKMIQEKVPKTPTKGVVKSSSQIVQKSPPAVVIPAAPAMVMSSDILIKYPWASKSEDPKLLPALKLHCHDQGRLQEQGYHTGNSTSRKAIKSGFATFLATPARINGVARHKAIAVDCEMVGIAGGKDELALLCAVDLFSGEILIKSLVLPLVAVKDWRTKYSGVTAAMMNAASISGEALDGWPAARAKLFEFADADTILVGHSLNNDLKVLHISHNRVVDSCILVAEAVFGKRNRLGRQWGLKALSQDLLGATIQSSKKGHDCLEDTLASRELVLWCLKQPEELEAWAKKALVQYEIEKQKRMERQKAKNQEMAKQKQKQRQKELEMSSSSTYNSMMDDGLSILNDPDLFPPGYDPWSD</sequence>
<proteinExistence type="predicted"/>
<accession>A0ACB9YX52</accession>
<comment type="caution">
    <text evidence="1">The sequence shown here is derived from an EMBL/GenBank/DDBJ whole genome shotgun (WGS) entry which is preliminary data.</text>
</comment>
<protein>
    <submittedName>
        <fullName evidence="1">Ribonuclease H-like domain-containing protein</fullName>
    </submittedName>
</protein>
<dbReference type="Proteomes" id="UP001497700">
    <property type="component" value="Unassembled WGS sequence"/>
</dbReference>
<dbReference type="EMBL" id="MU393507">
    <property type="protein sequence ID" value="KAI4863285.1"/>
    <property type="molecule type" value="Genomic_DNA"/>
</dbReference>
<keyword evidence="2" id="KW-1185">Reference proteome</keyword>
<evidence type="ECO:0000313" key="2">
    <source>
        <dbReference type="Proteomes" id="UP001497700"/>
    </source>
</evidence>
<evidence type="ECO:0000313" key="1">
    <source>
        <dbReference type="EMBL" id="KAI4863285.1"/>
    </source>
</evidence>
<name>A0ACB9YX52_9PEZI</name>
<reference evidence="1 2" key="1">
    <citation type="journal article" date="2022" name="New Phytol.">
        <title>Ecological generalism drives hyperdiversity of secondary metabolite gene clusters in xylarialean endophytes.</title>
        <authorList>
            <person name="Franco M.E.E."/>
            <person name="Wisecaver J.H."/>
            <person name="Arnold A.E."/>
            <person name="Ju Y.M."/>
            <person name="Slot J.C."/>
            <person name="Ahrendt S."/>
            <person name="Moore L.P."/>
            <person name="Eastman K.E."/>
            <person name="Scott K."/>
            <person name="Konkel Z."/>
            <person name="Mondo S.J."/>
            <person name="Kuo A."/>
            <person name="Hayes R.D."/>
            <person name="Haridas S."/>
            <person name="Andreopoulos B."/>
            <person name="Riley R."/>
            <person name="LaButti K."/>
            <person name="Pangilinan J."/>
            <person name="Lipzen A."/>
            <person name="Amirebrahimi M."/>
            <person name="Yan J."/>
            <person name="Adam C."/>
            <person name="Keymanesh K."/>
            <person name="Ng V."/>
            <person name="Louie K."/>
            <person name="Northen T."/>
            <person name="Drula E."/>
            <person name="Henrissat B."/>
            <person name="Hsieh H.M."/>
            <person name="Youens-Clark K."/>
            <person name="Lutzoni F."/>
            <person name="Miadlikowska J."/>
            <person name="Eastwood D.C."/>
            <person name="Hamelin R.C."/>
            <person name="Grigoriev I.V."/>
            <person name="U'Ren J.M."/>
        </authorList>
    </citation>
    <scope>NUCLEOTIDE SEQUENCE [LARGE SCALE GENOMIC DNA]</scope>
    <source>
        <strain evidence="1 2">CBS 119005</strain>
    </source>
</reference>